<dbReference type="GeneID" id="75933705"/>
<evidence type="ECO:0000313" key="4">
    <source>
        <dbReference type="Proteomes" id="UP000282378"/>
    </source>
</evidence>
<protein>
    <submittedName>
        <fullName evidence="2">Uncharacterized protein</fullName>
    </submittedName>
</protein>
<evidence type="ECO:0000313" key="2">
    <source>
        <dbReference type="EMBL" id="RMV26321.1"/>
    </source>
</evidence>
<dbReference type="EMBL" id="RBUQ01000393">
    <property type="protein sequence ID" value="RMV26321.1"/>
    <property type="molecule type" value="Genomic_DNA"/>
</dbReference>
<evidence type="ECO:0000313" key="1">
    <source>
        <dbReference type="EMBL" id="RML92982.1"/>
    </source>
</evidence>
<sequence>MADYLRFGNKYGFTADVPQEAGKFTAMRCKQQSRISAALSF</sequence>
<dbReference type="Proteomes" id="UP000282378">
    <property type="component" value="Unassembled WGS sequence"/>
</dbReference>
<evidence type="ECO:0000313" key="3">
    <source>
        <dbReference type="Proteomes" id="UP000271631"/>
    </source>
</evidence>
<name>A0A0N0WHM3_PSEYM</name>
<accession>A0A0N0WHM3</accession>
<dbReference type="AlphaFoldDB" id="A0A0N0WHM3"/>
<dbReference type="RefSeq" id="WP_255302137.1">
    <property type="nucleotide sequence ID" value="NZ_CP067024.1"/>
</dbReference>
<gene>
    <name evidence="2" type="ORF">ALP13_101368</name>
    <name evidence="1" type="ORF">APX70_100237</name>
</gene>
<dbReference type="Proteomes" id="UP000271631">
    <property type="component" value="Unassembled WGS sequence"/>
</dbReference>
<proteinExistence type="predicted"/>
<reference evidence="3 4" key="1">
    <citation type="submission" date="2018-08" db="EMBL/GenBank/DDBJ databases">
        <title>Recombination of ecologically and evolutionarily significant loci maintains genetic cohesion in the Pseudomonas syringae species complex.</title>
        <authorList>
            <person name="Dillon M."/>
            <person name="Thakur S."/>
            <person name="Almeida R.N.D."/>
            <person name="Weir B.S."/>
            <person name="Guttman D.S."/>
        </authorList>
    </citation>
    <scope>NUCLEOTIDE SEQUENCE [LARGE SCALE GENOMIC DNA]</scope>
    <source>
        <strain evidence="1 4">88_10</strain>
        <strain evidence="2 3">ICMP 11281</strain>
    </source>
</reference>
<dbReference type="EMBL" id="RBNL01001128">
    <property type="protein sequence ID" value="RML92982.1"/>
    <property type="molecule type" value="Genomic_DNA"/>
</dbReference>
<comment type="caution">
    <text evidence="2">The sequence shown here is derived from an EMBL/GenBank/DDBJ whole genome shotgun (WGS) entry which is preliminary data.</text>
</comment>
<organism evidence="2 3">
    <name type="scientific">Pseudomonas syringae pv. maculicola</name>
    <dbReference type="NCBI Taxonomy" id="59511"/>
    <lineage>
        <taxon>Bacteria</taxon>
        <taxon>Pseudomonadati</taxon>
        <taxon>Pseudomonadota</taxon>
        <taxon>Gammaproteobacteria</taxon>
        <taxon>Pseudomonadales</taxon>
        <taxon>Pseudomonadaceae</taxon>
        <taxon>Pseudomonas</taxon>
    </lineage>
</organism>